<keyword evidence="1" id="KW-1133">Transmembrane helix</keyword>
<name>A0ABP5DND5_9MICO</name>
<evidence type="ECO:0000256" key="1">
    <source>
        <dbReference type="SAM" id="Phobius"/>
    </source>
</evidence>
<comment type="caution">
    <text evidence="2">The sequence shown here is derived from an EMBL/GenBank/DDBJ whole genome shotgun (WGS) entry which is preliminary data.</text>
</comment>
<evidence type="ECO:0000313" key="2">
    <source>
        <dbReference type="EMBL" id="GAA1983334.1"/>
    </source>
</evidence>
<dbReference type="Proteomes" id="UP001500013">
    <property type="component" value="Unassembled WGS sequence"/>
</dbReference>
<keyword evidence="1" id="KW-0472">Membrane</keyword>
<reference evidence="3" key="1">
    <citation type="journal article" date="2019" name="Int. J. Syst. Evol. Microbiol.">
        <title>The Global Catalogue of Microorganisms (GCM) 10K type strain sequencing project: providing services to taxonomists for standard genome sequencing and annotation.</title>
        <authorList>
            <consortium name="The Broad Institute Genomics Platform"/>
            <consortium name="The Broad Institute Genome Sequencing Center for Infectious Disease"/>
            <person name="Wu L."/>
            <person name="Ma J."/>
        </authorList>
    </citation>
    <scope>NUCLEOTIDE SEQUENCE [LARGE SCALE GENOMIC DNA]</scope>
    <source>
        <strain evidence="3">JCM 15628</strain>
    </source>
</reference>
<protein>
    <submittedName>
        <fullName evidence="2">Uncharacterized protein</fullName>
    </submittedName>
</protein>
<feature type="transmembrane region" description="Helical" evidence="1">
    <location>
        <begin position="43"/>
        <end position="60"/>
    </location>
</feature>
<dbReference type="EMBL" id="BAAAPU010000007">
    <property type="protein sequence ID" value="GAA1983334.1"/>
    <property type="molecule type" value="Genomic_DNA"/>
</dbReference>
<gene>
    <name evidence="2" type="ORF">GCM10009817_25920</name>
</gene>
<accession>A0ABP5DND5</accession>
<keyword evidence="1" id="KW-0812">Transmembrane</keyword>
<feature type="transmembrane region" description="Helical" evidence="1">
    <location>
        <begin position="20"/>
        <end position="37"/>
    </location>
</feature>
<sequence>MRERNVSWDGATRHTPCSRVAAALSVALALAVGGLRSSATPPWVAVLVGAVVLVGTAAGVKLWRDNCFESRLVAVVLAILTATGQTLASTVGAPGGQDAHWRATGVLVVVLGVAIPLLVAGDTRSRARAPKDRPPYAL</sequence>
<feature type="transmembrane region" description="Helical" evidence="1">
    <location>
        <begin position="72"/>
        <end position="93"/>
    </location>
</feature>
<keyword evidence="3" id="KW-1185">Reference proteome</keyword>
<feature type="transmembrane region" description="Helical" evidence="1">
    <location>
        <begin position="99"/>
        <end position="121"/>
    </location>
</feature>
<proteinExistence type="predicted"/>
<dbReference type="RefSeq" id="WP_344063006.1">
    <property type="nucleotide sequence ID" value="NZ_BAAAPU010000007.1"/>
</dbReference>
<organism evidence="2 3">
    <name type="scientific">Terrabacter lapilli</name>
    <dbReference type="NCBI Taxonomy" id="436231"/>
    <lineage>
        <taxon>Bacteria</taxon>
        <taxon>Bacillati</taxon>
        <taxon>Actinomycetota</taxon>
        <taxon>Actinomycetes</taxon>
        <taxon>Micrococcales</taxon>
        <taxon>Intrasporangiaceae</taxon>
        <taxon>Terrabacter</taxon>
    </lineage>
</organism>
<evidence type="ECO:0000313" key="3">
    <source>
        <dbReference type="Proteomes" id="UP001500013"/>
    </source>
</evidence>